<dbReference type="OrthoDB" id="5771022at2759"/>
<organism evidence="2 3">
    <name type="scientific">Caenorhabditis angaria</name>
    <dbReference type="NCBI Taxonomy" id="860376"/>
    <lineage>
        <taxon>Eukaryota</taxon>
        <taxon>Metazoa</taxon>
        <taxon>Ecdysozoa</taxon>
        <taxon>Nematoda</taxon>
        <taxon>Chromadorea</taxon>
        <taxon>Rhabditida</taxon>
        <taxon>Rhabditina</taxon>
        <taxon>Rhabditomorpha</taxon>
        <taxon>Rhabditoidea</taxon>
        <taxon>Rhabditidae</taxon>
        <taxon>Peloderinae</taxon>
        <taxon>Caenorhabditis</taxon>
    </lineage>
</organism>
<keyword evidence="1" id="KW-0472">Membrane</keyword>
<name>A0A9P1N9G9_9PELO</name>
<evidence type="ECO:0000313" key="3">
    <source>
        <dbReference type="Proteomes" id="UP001152747"/>
    </source>
</evidence>
<comment type="caution">
    <text evidence="2">The sequence shown here is derived from an EMBL/GenBank/DDBJ whole genome shotgun (WGS) entry which is preliminary data.</text>
</comment>
<accession>A0A9P1N9G9</accession>
<dbReference type="AlphaFoldDB" id="A0A9P1N9G9"/>
<evidence type="ECO:0000313" key="2">
    <source>
        <dbReference type="EMBL" id="CAI5456114.1"/>
    </source>
</evidence>
<evidence type="ECO:0000256" key="1">
    <source>
        <dbReference type="SAM" id="Phobius"/>
    </source>
</evidence>
<protein>
    <recommendedName>
        <fullName evidence="4">CX domain-containing protein</fullName>
    </recommendedName>
</protein>
<feature type="transmembrane region" description="Helical" evidence="1">
    <location>
        <begin position="95"/>
        <end position="120"/>
    </location>
</feature>
<dbReference type="Proteomes" id="UP001152747">
    <property type="component" value="Unassembled WGS sequence"/>
</dbReference>
<reference evidence="2" key="1">
    <citation type="submission" date="2022-11" db="EMBL/GenBank/DDBJ databases">
        <authorList>
            <person name="Kikuchi T."/>
        </authorList>
    </citation>
    <scope>NUCLEOTIDE SEQUENCE</scope>
    <source>
        <strain evidence="2">PS1010</strain>
    </source>
</reference>
<gene>
    <name evidence="2" type="ORF">CAMP_LOCUS18751</name>
</gene>
<proteinExistence type="predicted"/>
<sequence>MVGLGLWSRWDSPGEESTKNLTTLRTFEKIMADSVEVPRLIYLDKRINTIDASFYDCIYSITNSADTIIERCYKDIGCCASGCCTNRDWQVKYGWAVALISLFSLVVIFTVICWMSIWLCNRKKDKTQKRELMKYGSSSAISTVGGLDWIPGSSFAYPISNGHYHFGTGPFQSPPLNYPTKY</sequence>
<keyword evidence="1" id="KW-1133">Transmembrane helix</keyword>
<evidence type="ECO:0008006" key="4">
    <source>
        <dbReference type="Google" id="ProtNLM"/>
    </source>
</evidence>
<keyword evidence="3" id="KW-1185">Reference proteome</keyword>
<dbReference type="EMBL" id="CANHGI010000006">
    <property type="protein sequence ID" value="CAI5456114.1"/>
    <property type="molecule type" value="Genomic_DNA"/>
</dbReference>
<keyword evidence="1" id="KW-0812">Transmembrane</keyword>